<sequence length="395" mass="46063">MPTFRATETSPVRTVTELMSHSLDIKNITVKSKSCIKNICLHYGGNVMWGVPDTIILKDRLKKISAKIYQKWSYTVYFDYLYLGNDGPKEQLYRYFPDDSMIFKSLFITIKIQNGHQMIIFYFIRHLIQLCLVSIASIKICVGDEVSVRLGVIVGVKVAYLWGEAYGPASVVTERDDRHHLRPCSRDRFWRKSGSPSRLQILPYKVNVSESGDDRTEQILNHAPYQGPHNQTKHKIRPIETRVRYCSIHEEFSCSERSEKYTTQTLIINNEKLKNDTMYRQCFSVIRAIAETSGRSYAWRTPASVRYPCTNDIYINLKSRGEYNSDIFVGQNITWVTEIRSFPSHPVLTYRDYKGKEIKNYTKVLFSFCLIFNIVILRDVCTHFHITMHLPIYIQ</sequence>
<dbReference type="EMBL" id="CAXKWB010023566">
    <property type="protein sequence ID" value="CAL4125391.1"/>
    <property type="molecule type" value="Genomic_DNA"/>
</dbReference>
<evidence type="ECO:0000313" key="2">
    <source>
        <dbReference type="Proteomes" id="UP001497623"/>
    </source>
</evidence>
<comment type="caution">
    <text evidence="1">The sequence shown here is derived from an EMBL/GenBank/DDBJ whole genome shotgun (WGS) entry which is preliminary data.</text>
</comment>
<accession>A0AAV2RIG3</accession>
<evidence type="ECO:0000313" key="1">
    <source>
        <dbReference type="EMBL" id="CAL4125391.1"/>
    </source>
</evidence>
<dbReference type="Proteomes" id="UP001497623">
    <property type="component" value="Unassembled WGS sequence"/>
</dbReference>
<gene>
    <name evidence="1" type="ORF">MNOR_LOCUS25092</name>
</gene>
<organism evidence="1 2">
    <name type="scientific">Meganyctiphanes norvegica</name>
    <name type="common">Northern krill</name>
    <name type="synonym">Thysanopoda norvegica</name>
    <dbReference type="NCBI Taxonomy" id="48144"/>
    <lineage>
        <taxon>Eukaryota</taxon>
        <taxon>Metazoa</taxon>
        <taxon>Ecdysozoa</taxon>
        <taxon>Arthropoda</taxon>
        <taxon>Crustacea</taxon>
        <taxon>Multicrustacea</taxon>
        <taxon>Malacostraca</taxon>
        <taxon>Eumalacostraca</taxon>
        <taxon>Eucarida</taxon>
        <taxon>Euphausiacea</taxon>
        <taxon>Euphausiidae</taxon>
        <taxon>Meganyctiphanes</taxon>
    </lineage>
</organism>
<proteinExistence type="predicted"/>
<dbReference type="AlphaFoldDB" id="A0AAV2RIG3"/>
<protein>
    <submittedName>
        <fullName evidence="1">Uncharacterized protein</fullName>
    </submittedName>
</protein>
<keyword evidence="2" id="KW-1185">Reference proteome</keyword>
<feature type="non-terminal residue" evidence="1">
    <location>
        <position position="395"/>
    </location>
</feature>
<name>A0AAV2RIG3_MEGNR</name>
<reference evidence="1 2" key="1">
    <citation type="submission" date="2024-05" db="EMBL/GenBank/DDBJ databases">
        <authorList>
            <person name="Wallberg A."/>
        </authorList>
    </citation>
    <scope>NUCLEOTIDE SEQUENCE [LARGE SCALE GENOMIC DNA]</scope>
</reference>